<feature type="region of interest" description="Disordered" evidence="1">
    <location>
        <begin position="1"/>
        <end position="37"/>
    </location>
</feature>
<dbReference type="Proteomes" id="UP001195914">
    <property type="component" value="Unassembled WGS sequence"/>
</dbReference>
<gene>
    <name evidence="2" type="ORF">X943_001828</name>
</gene>
<dbReference type="EMBL" id="JAHBMH010000073">
    <property type="protein sequence ID" value="KAK1933012.1"/>
    <property type="molecule type" value="Genomic_DNA"/>
</dbReference>
<reference evidence="2" key="1">
    <citation type="journal article" date="2014" name="Nucleic Acids Res.">
        <title>The evolutionary dynamics of variant antigen genes in Babesia reveal a history of genomic innovation underlying host-parasite interaction.</title>
        <authorList>
            <person name="Jackson A.P."/>
            <person name="Otto T.D."/>
            <person name="Darby A."/>
            <person name="Ramaprasad A."/>
            <person name="Xia D."/>
            <person name="Echaide I.E."/>
            <person name="Farber M."/>
            <person name="Gahlot S."/>
            <person name="Gamble J."/>
            <person name="Gupta D."/>
            <person name="Gupta Y."/>
            <person name="Jackson L."/>
            <person name="Malandrin L."/>
            <person name="Malas T.B."/>
            <person name="Moussa E."/>
            <person name="Nair M."/>
            <person name="Reid A.J."/>
            <person name="Sanders M."/>
            <person name="Sharma J."/>
            <person name="Tracey A."/>
            <person name="Quail M.A."/>
            <person name="Weir W."/>
            <person name="Wastling J.M."/>
            <person name="Hall N."/>
            <person name="Willadsen P."/>
            <person name="Lingelbach K."/>
            <person name="Shiels B."/>
            <person name="Tait A."/>
            <person name="Berriman M."/>
            <person name="Allred D.R."/>
            <person name="Pain A."/>
        </authorList>
    </citation>
    <scope>NUCLEOTIDE SEQUENCE</scope>
    <source>
        <strain evidence="2">1802A</strain>
    </source>
</reference>
<proteinExistence type="predicted"/>
<keyword evidence="3" id="KW-1185">Reference proteome</keyword>
<evidence type="ECO:0000313" key="3">
    <source>
        <dbReference type="Proteomes" id="UP001195914"/>
    </source>
</evidence>
<accession>A0AAD9G725</accession>
<sequence>MAAATDSGRRAQTGGSSAQRSQDEKQRPSNTSQDGSHAIVRYMYFNRPCICSTGRRERDMESKRAPASRTTKTEPTLKQEAENSATTAIIKNDAIIGGLALQRLCDEKPDIDNLTNSLMQLYYNIQFKGGEGDGHKDILNRIVLSALRVKSKMELHINRVPRIERNFINMCRNHQKNKSFNELYDRVNKVLGKIPGLAQLEVRAQQLRAKQMGIVDNIESLKRQIQTQKSQLENLCKIMSDGIVK</sequence>
<name>A0AAD9G725_BABDI</name>
<dbReference type="AlphaFoldDB" id="A0AAD9G725"/>
<evidence type="ECO:0000256" key="1">
    <source>
        <dbReference type="SAM" id="MobiDB-lite"/>
    </source>
</evidence>
<feature type="compositionally biased region" description="Basic and acidic residues" evidence="1">
    <location>
        <begin position="55"/>
        <end position="64"/>
    </location>
</feature>
<comment type="caution">
    <text evidence="2">The sequence shown here is derived from an EMBL/GenBank/DDBJ whole genome shotgun (WGS) entry which is preliminary data.</text>
</comment>
<feature type="compositionally biased region" description="Basic and acidic residues" evidence="1">
    <location>
        <begin position="71"/>
        <end position="81"/>
    </location>
</feature>
<protein>
    <submittedName>
        <fullName evidence="2">Uncharacterized protein</fullName>
    </submittedName>
</protein>
<evidence type="ECO:0000313" key="2">
    <source>
        <dbReference type="EMBL" id="KAK1933012.1"/>
    </source>
</evidence>
<feature type="region of interest" description="Disordered" evidence="1">
    <location>
        <begin position="55"/>
        <end position="82"/>
    </location>
</feature>
<organism evidence="2 3">
    <name type="scientific">Babesia divergens</name>
    <dbReference type="NCBI Taxonomy" id="32595"/>
    <lineage>
        <taxon>Eukaryota</taxon>
        <taxon>Sar</taxon>
        <taxon>Alveolata</taxon>
        <taxon>Apicomplexa</taxon>
        <taxon>Aconoidasida</taxon>
        <taxon>Piroplasmida</taxon>
        <taxon>Babesiidae</taxon>
        <taxon>Babesia</taxon>
    </lineage>
</organism>
<reference evidence="2" key="2">
    <citation type="submission" date="2021-05" db="EMBL/GenBank/DDBJ databases">
        <authorList>
            <person name="Pain A."/>
        </authorList>
    </citation>
    <scope>NUCLEOTIDE SEQUENCE</scope>
    <source>
        <strain evidence="2">1802A</strain>
    </source>
</reference>